<gene>
    <name evidence="1" type="ORF">FuraDRAFT_3160</name>
</gene>
<dbReference type="EMBL" id="ACIS01000009">
    <property type="protein sequence ID" value="EEG07339.1"/>
    <property type="molecule type" value="Genomic_DNA"/>
</dbReference>
<reference evidence="1 2" key="1">
    <citation type="submission" date="2009-02" db="EMBL/GenBank/DDBJ databases">
        <title>Sequencing of the draft genome and assembly of Lutiella nitroferrum 2002.</title>
        <authorList>
            <consortium name="US DOE Joint Genome Institute (JGI-PGF)"/>
            <person name="Lucas S."/>
            <person name="Copeland A."/>
            <person name="Lapidus A."/>
            <person name="Glavina del Rio T."/>
            <person name="Tice H."/>
            <person name="Bruce D."/>
            <person name="Goodwin L."/>
            <person name="Pitluck S."/>
            <person name="Larimer F."/>
            <person name="Land M.L."/>
            <person name="Hauser L."/>
            <person name="Coates J.D."/>
        </authorList>
    </citation>
    <scope>NUCLEOTIDE SEQUENCE [LARGE SCALE GENOMIC DNA]</scope>
    <source>
        <strain evidence="1 2">2002</strain>
    </source>
</reference>
<sequence>MFEHADLLSELLKPYPRLQIVLCTAWVQTLGFGRAKGYLPRPLQERIIGSTYEYCSDLYTWFELTRFDQIMQYVRNKDIQAWLALDDDYHGWPVVFESHLISPDRNLGLGEPRTREKLMAKLELIHK</sequence>
<dbReference type="AlphaFoldDB" id="B9Z724"/>
<organism evidence="1 2">
    <name type="scientific">Pseudogulbenkiania ferrooxidans 2002</name>
    <dbReference type="NCBI Taxonomy" id="279714"/>
    <lineage>
        <taxon>Bacteria</taxon>
        <taxon>Pseudomonadati</taxon>
        <taxon>Pseudomonadota</taxon>
        <taxon>Betaproteobacteria</taxon>
        <taxon>Neisseriales</taxon>
        <taxon>Chromobacteriaceae</taxon>
        <taxon>Pseudogulbenkiania</taxon>
    </lineage>
</organism>
<evidence type="ECO:0000313" key="1">
    <source>
        <dbReference type="EMBL" id="EEG07339.1"/>
    </source>
</evidence>
<evidence type="ECO:0000313" key="2">
    <source>
        <dbReference type="Proteomes" id="UP000003165"/>
    </source>
</evidence>
<name>B9Z724_9NEIS</name>
<protein>
    <submittedName>
        <fullName evidence="1">Uncharacterized protein</fullName>
    </submittedName>
</protein>
<accession>B9Z724</accession>
<keyword evidence="2" id="KW-1185">Reference proteome</keyword>
<proteinExistence type="predicted"/>
<dbReference type="Proteomes" id="UP000003165">
    <property type="component" value="Unassembled WGS sequence"/>
</dbReference>
<comment type="caution">
    <text evidence="1">The sequence shown here is derived from an EMBL/GenBank/DDBJ whole genome shotgun (WGS) entry which is preliminary data.</text>
</comment>
<dbReference type="Pfam" id="PF18143">
    <property type="entry name" value="HAD_SAK_2"/>
    <property type="match status" value="1"/>
</dbReference>